<dbReference type="GO" id="GO:1990904">
    <property type="term" value="C:ribonucleoprotein complex"/>
    <property type="evidence" value="ECO:0007669"/>
    <property type="project" value="UniProtKB-KW"/>
</dbReference>
<dbReference type="InterPro" id="IPR038657">
    <property type="entry name" value="Ribosomal_bL19_sf"/>
</dbReference>
<feature type="compositionally biased region" description="Basic and acidic residues" evidence="4">
    <location>
        <begin position="1"/>
        <end position="15"/>
    </location>
</feature>
<evidence type="ECO:0000256" key="1">
    <source>
        <dbReference type="ARBA" id="ARBA00005781"/>
    </source>
</evidence>
<evidence type="ECO:0000256" key="2">
    <source>
        <dbReference type="ARBA" id="ARBA00022980"/>
    </source>
</evidence>
<dbReference type="GO" id="GO:0003735">
    <property type="term" value="F:structural constituent of ribosome"/>
    <property type="evidence" value="ECO:0007669"/>
    <property type="project" value="InterPro"/>
</dbReference>
<dbReference type="SUPFAM" id="SSF50104">
    <property type="entry name" value="Translation proteins SH3-like domain"/>
    <property type="match status" value="1"/>
</dbReference>
<evidence type="ECO:0000313" key="5">
    <source>
        <dbReference type="EMBL" id="KAG6506013.1"/>
    </source>
</evidence>
<dbReference type="EMBL" id="JACMSC010000009">
    <property type="protein sequence ID" value="KAG6506013.1"/>
    <property type="molecule type" value="Genomic_DNA"/>
</dbReference>
<dbReference type="AlphaFoldDB" id="A0A8J5GLT3"/>
<evidence type="ECO:0000313" key="6">
    <source>
        <dbReference type="Proteomes" id="UP000734854"/>
    </source>
</evidence>
<gene>
    <name evidence="5" type="ORF">ZIOFF_031328</name>
</gene>
<dbReference type="PANTHER" id="PTHR15680:SF9">
    <property type="entry name" value="LARGE RIBOSOMAL SUBUNIT PROTEIN BL19M"/>
    <property type="match status" value="1"/>
</dbReference>
<dbReference type="Proteomes" id="UP000734854">
    <property type="component" value="Unassembled WGS sequence"/>
</dbReference>
<comment type="caution">
    <text evidence="5">The sequence shown here is derived from an EMBL/GenBank/DDBJ whole genome shotgun (WGS) entry which is preliminary data.</text>
</comment>
<keyword evidence="2" id="KW-0689">Ribosomal protein</keyword>
<accession>A0A8J5GLT3</accession>
<sequence length="120" mass="14247">MSTMDHPEVSSKQEEISIASLEVQQPQQNKFKRPDKTASHIMNILDKEEVDKVQAEREIPDIRPGYFIQLKVEAPENKLFKYERHCDSKAKCRYSPDIKEIKVLEKKRVKRAKLYYLREI</sequence>
<dbReference type="Gene3D" id="2.30.30.790">
    <property type="match status" value="1"/>
</dbReference>
<dbReference type="InterPro" id="IPR001857">
    <property type="entry name" value="Ribosomal_bL19"/>
</dbReference>
<reference evidence="5 6" key="1">
    <citation type="submission" date="2020-08" db="EMBL/GenBank/DDBJ databases">
        <title>Plant Genome Project.</title>
        <authorList>
            <person name="Zhang R.-G."/>
        </authorList>
    </citation>
    <scope>NUCLEOTIDE SEQUENCE [LARGE SCALE GENOMIC DNA]</scope>
    <source>
        <tissue evidence="5">Rhizome</tissue>
    </source>
</reference>
<protein>
    <submittedName>
        <fullName evidence="5">Uncharacterized protein</fullName>
    </submittedName>
</protein>
<organism evidence="5 6">
    <name type="scientific">Zingiber officinale</name>
    <name type="common">Ginger</name>
    <name type="synonym">Amomum zingiber</name>
    <dbReference type="NCBI Taxonomy" id="94328"/>
    <lineage>
        <taxon>Eukaryota</taxon>
        <taxon>Viridiplantae</taxon>
        <taxon>Streptophyta</taxon>
        <taxon>Embryophyta</taxon>
        <taxon>Tracheophyta</taxon>
        <taxon>Spermatophyta</taxon>
        <taxon>Magnoliopsida</taxon>
        <taxon>Liliopsida</taxon>
        <taxon>Zingiberales</taxon>
        <taxon>Zingiberaceae</taxon>
        <taxon>Zingiber</taxon>
    </lineage>
</organism>
<keyword evidence="6" id="KW-1185">Reference proteome</keyword>
<dbReference type="GO" id="GO:0005840">
    <property type="term" value="C:ribosome"/>
    <property type="evidence" value="ECO:0007669"/>
    <property type="project" value="UniProtKB-KW"/>
</dbReference>
<dbReference type="Pfam" id="PF01245">
    <property type="entry name" value="Ribosomal_L19"/>
    <property type="match status" value="1"/>
</dbReference>
<dbReference type="GO" id="GO:0006412">
    <property type="term" value="P:translation"/>
    <property type="evidence" value="ECO:0007669"/>
    <property type="project" value="InterPro"/>
</dbReference>
<keyword evidence="3" id="KW-0687">Ribonucleoprotein</keyword>
<comment type="similarity">
    <text evidence="1">Belongs to the bacterial ribosomal protein bL19 family.</text>
</comment>
<feature type="region of interest" description="Disordered" evidence="4">
    <location>
        <begin position="1"/>
        <end position="36"/>
    </location>
</feature>
<proteinExistence type="inferred from homology"/>
<evidence type="ECO:0000256" key="3">
    <source>
        <dbReference type="ARBA" id="ARBA00023274"/>
    </source>
</evidence>
<evidence type="ECO:0000256" key="4">
    <source>
        <dbReference type="SAM" id="MobiDB-lite"/>
    </source>
</evidence>
<dbReference type="PANTHER" id="PTHR15680">
    <property type="entry name" value="RIBOSOMAL PROTEIN L19"/>
    <property type="match status" value="1"/>
</dbReference>
<dbReference type="InterPro" id="IPR008991">
    <property type="entry name" value="Translation_prot_SH3-like_sf"/>
</dbReference>
<name>A0A8J5GLT3_ZINOF</name>